<dbReference type="GO" id="GO:0004222">
    <property type="term" value="F:metalloendopeptidase activity"/>
    <property type="evidence" value="ECO:0007669"/>
    <property type="project" value="InterPro"/>
</dbReference>
<dbReference type="AlphaFoldDB" id="A0A1H3E1N2"/>
<dbReference type="InterPro" id="IPR001915">
    <property type="entry name" value="Peptidase_M48"/>
</dbReference>
<keyword evidence="7" id="KW-0472">Membrane</keyword>
<dbReference type="CDD" id="cd07326">
    <property type="entry name" value="M56_BlaR1_MecR1_like"/>
    <property type="match status" value="1"/>
</dbReference>
<keyword evidence="2" id="KW-0479">Metal-binding</keyword>
<sequence length="309" mass="32147">MTPPAVGLMGGAVLIATTAPVLLRRCQGMVSAPTVGLVAWLGAAVAALGMMVAAGPLALLDAHLWLAAHAKPFSGFLAGCIGMLHRPGAAAFAASLLASAIVVHVFLVLVRTRSKRRNQARAYSRTLERLGRYDAGLGALVVPYSKPVCFCLSGDAPLIVISSGALRTLTARQLDAVLSHERAHLKGRHHTLTAVAQGLSRALPLPLFRALPEQIELLVERLADERAGNRCGRDQVASALLRMVEHTVPGTALAATGGSVQTRVSYLLDPAGCPRLRLQTLASWLVAAAVTALGPATILTLACGLSLAP</sequence>
<protein>
    <submittedName>
        <fullName evidence="9">Peptidase family M48</fullName>
    </submittedName>
</protein>
<keyword evidence="1 6" id="KW-0645">Protease</keyword>
<dbReference type="STRING" id="418495.SAMN05216215_101450"/>
<evidence type="ECO:0000259" key="8">
    <source>
        <dbReference type="Pfam" id="PF01435"/>
    </source>
</evidence>
<dbReference type="Gene3D" id="3.30.2010.10">
    <property type="entry name" value="Metalloproteases ('zincins'), catalytic domain"/>
    <property type="match status" value="1"/>
</dbReference>
<dbReference type="GO" id="GO:0046872">
    <property type="term" value="F:metal ion binding"/>
    <property type="evidence" value="ECO:0007669"/>
    <property type="project" value="UniProtKB-KW"/>
</dbReference>
<feature type="transmembrane region" description="Helical" evidence="7">
    <location>
        <begin position="284"/>
        <end position="308"/>
    </location>
</feature>
<dbReference type="EMBL" id="FNOK01000014">
    <property type="protein sequence ID" value="SDX72188.1"/>
    <property type="molecule type" value="Genomic_DNA"/>
</dbReference>
<evidence type="ECO:0000256" key="3">
    <source>
        <dbReference type="ARBA" id="ARBA00022801"/>
    </source>
</evidence>
<dbReference type="OrthoDB" id="3541294at2"/>
<dbReference type="GO" id="GO:0006508">
    <property type="term" value="P:proteolysis"/>
    <property type="evidence" value="ECO:0007669"/>
    <property type="project" value="UniProtKB-KW"/>
</dbReference>
<evidence type="ECO:0000256" key="7">
    <source>
        <dbReference type="SAM" id="Phobius"/>
    </source>
</evidence>
<proteinExistence type="inferred from homology"/>
<evidence type="ECO:0000313" key="9">
    <source>
        <dbReference type="EMBL" id="SDX72188.1"/>
    </source>
</evidence>
<evidence type="ECO:0000256" key="5">
    <source>
        <dbReference type="ARBA" id="ARBA00023049"/>
    </source>
</evidence>
<keyword evidence="4 6" id="KW-0862">Zinc</keyword>
<evidence type="ECO:0000256" key="2">
    <source>
        <dbReference type="ARBA" id="ARBA00022723"/>
    </source>
</evidence>
<keyword evidence="5 6" id="KW-0482">Metalloprotease</keyword>
<keyword evidence="3 6" id="KW-0378">Hydrolase</keyword>
<organism evidence="9 10">
    <name type="scientific">Saccharopolyspora shandongensis</name>
    <dbReference type="NCBI Taxonomy" id="418495"/>
    <lineage>
        <taxon>Bacteria</taxon>
        <taxon>Bacillati</taxon>
        <taxon>Actinomycetota</taxon>
        <taxon>Actinomycetes</taxon>
        <taxon>Pseudonocardiales</taxon>
        <taxon>Pseudonocardiaceae</taxon>
        <taxon>Saccharopolyspora</taxon>
    </lineage>
</organism>
<feature type="transmembrane region" description="Helical" evidence="7">
    <location>
        <begin position="35"/>
        <end position="68"/>
    </location>
</feature>
<accession>A0A1H3E1N2</accession>
<evidence type="ECO:0000256" key="4">
    <source>
        <dbReference type="ARBA" id="ARBA00022833"/>
    </source>
</evidence>
<dbReference type="PANTHER" id="PTHR34978:SF3">
    <property type="entry name" value="SLR0241 PROTEIN"/>
    <property type="match status" value="1"/>
</dbReference>
<feature type="transmembrane region" description="Helical" evidence="7">
    <location>
        <begin position="88"/>
        <end position="110"/>
    </location>
</feature>
<keyword evidence="10" id="KW-1185">Reference proteome</keyword>
<evidence type="ECO:0000256" key="6">
    <source>
        <dbReference type="RuleBase" id="RU003983"/>
    </source>
</evidence>
<keyword evidence="7" id="KW-1133">Transmembrane helix</keyword>
<feature type="transmembrane region" description="Helical" evidence="7">
    <location>
        <begin position="6"/>
        <end position="23"/>
    </location>
</feature>
<dbReference type="Pfam" id="PF01435">
    <property type="entry name" value="Peptidase_M48"/>
    <property type="match status" value="1"/>
</dbReference>
<feature type="domain" description="Peptidase M48" evidence="8">
    <location>
        <begin position="158"/>
        <end position="204"/>
    </location>
</feature>
<comment type="cofactor">
    <cofactor evidence="6">
        <name>Zn(2+)</name>
        <dbReference type="ChEBI" id="CHEBI:29105"/>
    </cofactor>
    <text evidence="6">Binds 1 zinc ion per subunit.</text>
</comment>
<keyword evidence="7" id="KW-0812">Transmembrane</keyword>
<dbReference type="Proteomes" id="UP000199529">
    <property type="component" value="Unassembled WGS sequence"/>
</dbReference>
<dbReference type="InterPro" id="IPR052173">
    <property type="entry name" value="Beta-lactam_resp_regulator"/>
</dbReference>
<gene>
    <name evidence="9" type="ORF">SAMN05216215_101450</name>
</gene>
<reference evidence="10" key="1">
    <citation type="submission" date="2016-10" db="EMBL/GenBank/DDBJ databases">
        <authorList>
            <person name="Varghese N."/>
            <person name="Submissions S."/>
        </authorList>
    </citation>
    <scope>NUCLEOTIDE SEQUENCE [LARGE SCALE GENOMIC DNA]</scope>
    <source>
        <strain evidence="10">CGMCC 4.3530</strain>
    </source>
</reference>
<comment type="similarity">
    <text evidence="6">Belongs to the peptidase M48 family.</text>
</comment>
<name>A0A1H3E1N2_9PSEU</name>
<dbReference type="PANTHER" id="PTHR34978">
    <property type="entry name" value="POSSIBLE SENSOR-TRANSDUCER PROTEIN BLAR"/>
    <property type="match status" value="1"/>
</dbReference>
<evidence type="ECO:0000256" key="1">
    <source>
        <dbReference type="ARBA" id="ARBA00022670"/>
    </source>
</evidence>
<evidence type="ECO:0000313" key="10">
    <source>
        <dbReference type="Proteomes" id="UP000199529"/>
    </source>
</evidence>